<dbReference type="PANTHER" id="PTHR46083:SF2">
    <property type="entry name" value="STARCH SYNTHASE 4, CHLOROPLASTIC_AMYLOPLASTIC-RELATED"/>
    <property type="match status" value="1"/>
</dbReference>
<keyword evidence="6" id="KW-1185">Reference proteome</keyword>
<evidence type="ECO:0000256" key="2">
    <source>
        <dbReference type="ARBA" id="ARBA00012588"/>
    </source>
</evidence>
<feature type="coiled-coil region" evidence="3">
    <location>
        <begin position="184"/>
        <end position="242"/>
    </location>
</feature>
<accession>A0A803MDP3</accession>
<dbReference type="Gramene" id="AUR62027586-RA">
    <property type="protein sequence ID" value="AUR62027586-RA:cds"/>
    <property type="gene ID" value="AUR62027586"/>
</dbReference>
<feature type="coiled-coil region" evidence="3">
    <location>
        <begin position="267"/>
        <end position="294"/>
    </location>
</feature>
<reference evidence="5" key="1">
    <citation type="journal article" date="2017" name="Nature">
        <title>The genome of Chenopodium quinoa.</title>
        <authorList>
            <person name="Jarvis D.E."/>
            <person name="Ho Y.S."/>
            <person name="Lightfoot D.J."/>
            <person name="Schmoeckel S.M."/>
            <person name="Li B."/>
            <person name="Borm T.J.A."/>
            <person name="Ohyanagi H."/>
            <person name="Mineta K."/>
            <person name="Michell C.T."/>
            <person name="Saber N."/>
            <person name="Kharbatia N.M."/>
            <person name="Rupper R.R."/>
            <person name="Sharp A.R."/>
            <person name="Dally N."/>
            <person name="Boughton B.A."/>
            <person name="Woo Y.H."/>
            <person name="Gao G."/>
            <person name="Schijlen E.G.W.M."/>
            <person name="Guo X."/>
            <person name="Momin A.A."/>
            <person name="Negrao S."/>
            <person name="Al-Babili S."/>
            <person name="Gehring C."/>
            <person name="Roessner U."/>
            <person name="Jung C."/>
            <person name="Murphy K."/>
            <person name="Arold S.T."/>
            <person name="Gojobori T."/>
            <person name="van der Linden C.G."/>
            <person name="van Loo E.N."/>
            <person name="Jellen E.N."/>
            <person name="Maughan P.J."/>
            <person name="Tester M."/>
        </authorList>
    </citation>
    <scope>NUCLEOTIDE SEQUENCE [LARGE SCALE GENOMIC DNA]</scope>
    <source>
        <strain evidence="5">cv. PI 614886</strain>
    </source>
</reference>
<evidence type="ECO:0000313" key="6">
    <source>
        <dbReference type="Proteomes" id="UP000596660"/>
    </source>
</evidence>
<feature type="compositionally biased region" description="Basic and acidic residues" evidence="4">
    <location>
        <begin position="243"/>
        <end position="255"/>
    </location>
</feature>
<keyword evidence="3" id="KW-0175">Coiled coil</keyword>
<reference evidence="5" key="2">
    <citation type="submission" date="2021-03" db="UniProtKB">
        <authorList>
            <consortium name="EnsemblPlants"/>
        </authorList>
    </citation>
    <scope>IDENTIFICATION</scope>
</reference>
<name>A0A803MDP3_CHEQI</name>
<feature type="compositionally biased region" description="Polar residues" evidence="4">
    <location>
        <begin position="595"/>
        <end position="608"/>
    </location>
</feature>
<feature type="region of interest" description="Disordered" evidence="4">
    <location>
        <begin position="580"/>
        <end position="608"/>
    </location>
</feature>
<sequence>MAAKLHTCFLSHGLIGLNTKHSNLYSADFSRHHHRLLPASCKIRQRNLSSQPKKRQVKKTSPKKHRIDANLEPDGEADVEFGNALINGVSSSKQESIHQDDLNNEVNKEVNGDNLDNFPMLDNKTLMLPSPRHSSAIVTQLDSTRMSHTDDISVNSNSLGHRHSLSRWRFDIKLVDVLLLNQARIRALEDLEKILQEKEAMQREINALELKVAETDAKIKVAAEEKIQVELLQDQLEKLRMESSKSDVKEVHETSGNEDPQLLNSDLYSLSKDLDSLKAENVSLKDNIISLRAELSNVSITDERVTSLEKERSYLLSTVKDLECKLATSEEDVTKLSTLQYEYNNLSEKVQKLQALLDNETKQAEHAILVLQQNQELRNKVEKLEESLSEANDYRMSTEKMQQYNELMQQKVKLLEERLERSDEDINSYIHMYQESMKEFQDTLNHLKQENEERVIEGPVNDMPWEFWSQMLLMIDGWLLEEKLSSNDADMLREMVWKRDHSVHDAYLECKEMTEREMLAKFLSLTSASSRSALHVIHIAAEMAPVAKSIAHSCFPIVPFGNRDLESQVMVEDMESSQVSADGGEFYEDNKEAEITQSFSTSLSISRD</sequence>
<feature type="region of interest" description="Disordered" evidence="4">
    <location>
        <begin position="243"/>
        <end position="263"/>
    </location>
</feature>
<evidence type="ECO:0000256" key="1">
    <source>
        <dbReference type="ARBA" id="ARBA00001478"/>
    </source>
</evidence>
<dbReference type="PANTHER" id="PTHR46083">
    <property type="match status" value="1"/>
</dbReference>
<evidence type="ECO:0000313" key="5">
    <source>
        <dbReference type="EnsemblPlants" id="AUR62027586-RA:cds"/>
    </source>
</evidence>
<proteinExistence type="predicted"/>
<dbReference type="GO" id="GO:0009011">
    <property type="term" value="F:alpha-1,4-glucan glucosyltransferase (ADP-glucose donor) activity"/>
    <property type="evidence" value="ECO:0007669"/>
    <property type="project" value="UniProtKB-EC"/>
</dbReference>
<dbReference type="EC" id="2.4.1.21" evidence="2"/>
<feature type="compositionally biased region" description="Basic residues" evidence="4">
    <location>
        <begin position="52"/>
        <end position="66"/>
    </location>
</feature>
<evidence type="ECO:0000256" key="3">
    <source>
        <dbReference type="SAM" id="Coils"/>
    </source>
</evidence>
<organism evidence="5 6">
    <name type="scientific">Chenopodium quinoa</name>
    <name type="common">Quinoa</name>
    <dbReference type="NCBI Taxonomy" id="63459"/>
    <lineage>
        <taxon>Eukaryota</taxon>
        <taxon>Viridiplantae</taxon>
        <taxon>Streptophyta</taxon>
        <taxon>Embryophyta</taxon>
        <taxon>Tracheophyta</taxon>
        <taxon>Spermatophyta</taxon>
        <taxon>Magnoliopsida</taxon>
        <taxon>eudicotyledons</taxon>
        <taxon>Gunneridae</taxon>
        <taxon>Pentapetalae</taxon>
        <taxon>Caryophyllales</taxon>
        <taxon>Chenopodiaceae</taxon>
        <taxon>Chenopodioideae</taxon>
        <taxon>Atripliceae</taxon>
        <taxon>Chenopodium</taxon>
    </lineage>
</organism>
<evidence type="ECO:0000256" key="4">
    <source>
        <dbReference type="SAM" id="MobiDB-lite"/>
    </source>
</evidence>
<dbReference type="EnsemblPlants" id="AUR62027586-RA">
    <property type="protein sequence ID" value="AUR62027586-RA:cds"/>
    <property type="gene ID" value="AUR62027586"/>
</dbReference>
<comment type="catalytic activity">
    <reaction evidence="1">
        <text>[(1-&gt;4)-alpha-D-glucosyl](n) + ADP-alpha-D-glucose = [(1-&gt;4)-alpha-D-glucosyl](n+1) + ADP + H(+)</text>
        <dbReference type="Rhea" id="RHEA:18189"/>
        <dbReference type="Rhea" id="RHEA-COMP:9584"/>
        <dbReference type="Rhea" id="RHEA-COMP:9587"/>
        <dbReference type="ChEBI" id="CHEBI:15378"/>
        <dbReference type="ChEBI" id="CHEBI:15444"/>
        <dbReference type="ChEBI" id="CHEBI:57498"/>
        <dbReference type="ChEBI" id="CHEBI:456216"/>
        <dbReference type="EC" id="2.4.1.21"/>
    </reaction>
</comment>
<dbReference type="OMA" id="RMSHTDD"/>
<feature type="region of interest" description="Disordered" evidence="4">
    <location>
        <begin position="46"/>
        <end position="69"/>
    </location>
</feature>
<dbReference type="AlphaFoldDB" id="A0A803MDP3"/>
<protein>
    <recommendedName>
        <fullName evidence="2">starch synthase</fullName>
        <ecNumber evidence="2">2.4.1.21</ecNumber>
    </recommendedName>
</protein>
<feature type="coiled-coil region" evidence="3">
    <location>
        <begin position="319"/>
        <end position="457"/>
    </location>
</feature>
<dbReference type="Proteomes" id="UP000596660">
    <property type="component" value="Unplaced"/>
</dbReference>